<dbReference type="GO" id="GO:0005524">
    <property type="term" value="F:ATP binding"/>
    <property type="evidence" value="ECO:0007669"/>
    <property type="project" value="UniProtKB-KW"/>
</dbReference>
<dbReference type="GO" id="GO:0016887">
    <property type="term" value="F:ATP hydrolysis activity"/>
    <property type="evidence" value="ECO:0007669"/>
    <property type="project" value="InterPro"/>
</dbReference>
<dbReference type="PROSITE" id="PS00674">
    <property type="entry name" value="AAA"/>
    <property type="match status" value="1"/>
</dbReference>
<organism evidence="7 8">
    <name type="scientific">Macrostomum lignano</name>
    <dbReference type="NCBI Taxonomy" id="282301"/>
    <lineage>
        <taxon>Eukaryota</taxon>
        <taxon>Metazoa</taxon>
        <taxon>Spiralia</taxon>
        <taxon>Lophotrochozoa</taxon>
        <taxon>Platyhelminthes</taxon>
        <taxon>Rhabditophora</taxon>
        <taxon>Macrostomorpha</taxon>
        <taxon>Macrostomida</taxon>
        <taxon>Macrostomidae</taxon>
        <taxon>Macrostomum</taxon>
    </lineage>
</organism>
<dbReference type="WBParaSite" id="maker-uti_cns_0015902-snap-gene-0.2-mRNA-1">
    <property type="protein sequence ID" value="maker-uti_cns_0015902-snap-gene-0.2-mRNA-1"/>
    <property type="gene ID" value="maker-uti_cns_0015902-snap-gene-0.2"/>
</dbReference>
<dbReference type="SMART" id="SM00382">
    <property type="entry name" value="AAA"/>
    <property type="match status" value="1"/>
</dbReference>
<dbReference type="Pfam" id="PF17862">
    <property type="entry name" value="AAA_lid_3"/>
    <property type="match status" value="1"/>
</dbReference>
<protein>
    <submittedName>
        <fullName evidence="8">AAA domain-containing protein</fullName>
    </submittedName>
</protein>
<dbReference type="FunFam" id="3.40.50.300:FF:000093">
    <property type="entry name" value="Fidgetin-like 1"/>
    <property type="match status" value="1"/>
</dbReference>
<evidence type="ECO:0000256" key="5">
    <source>
        <dbReference type="SAM" id="SignalP"/>
    </source>
</evidence>
<dbReference type="PANTHER" id="PTHR23074">
    <property type="entry name" value="AAA DOMAIN-CONTAINING"/>
    <property type="match status" value="1"/>
</dbReference>
<dbReference type="InterPro" id="IPR027417">
    <property type="entry name" value="P-loop_NTPase"/>
</dbReference>
<feature type="signal peptide" evidence="5">
    <location>
        <begin position="1"/>
        <end position="19"/>
    </location>
</feature>
<feature type="region of interest" description="Disordered" evidence="4">
    <location>
        <begin position="151"/>
        <end position="170"/>
    </location>
</feature>
<dbReference type="Gene3D" id="1.10.8.60">
    <property type="match status" value="1"/>
</dbReference>
<comment type="similarity">
    <text evidence="1">Belongs to the AAA ATPase family.</text>
</comment>
<dbReference type="InterPro" id="IPR003960">
    <property type="entry name" value="ATPase_AAA_CS"/>
</dbReference>
<keyword evidence="7" id="KW-1185">Reference proteome</keyword>
<reference evidence="8" key="1">
    <citation type="submission" date="2016-11" db="UniProtKB">
        <authorList>
            <consortium name="WormBaseParasite"/>
        </authorList>
    </citation>
    <scope>IDENTIFICATION</scope>
</reference>
<keyword evidence="2" id="KW-0547">Nucleotide-binding</keyword>
<feature type="region of interest" description="Disordered" evidence="4">
    <location>
        <begin position="666"/>
        <end position="701"/>
    </location>
</feature>
<dbReference type="Pfam" id="PF00004">
    <property type="entry name" value="AAA"/>
    <property type="match status" value="1"/>
</dbReference>
<evidence type="ECO:0000313" key="8">
    <source>
        <dbReference type="WBParaSite" id="maker-uti_cns_0015902-snap-gene-0.2-mRNA-1"/>
    </source>
</evidence>
<feature type="chain" id="PRO_5009321184" evidence="5">
    <location>
        <begin position="20"/>
        <end position="875"/>
    </location>
</feature>
<dbReference type="InterPro" id="IPR003959">
    <property type="entry name" value="ATPase_AAA_core"/>
</dbReference>
<dbReference type="PANTHER" id="PTHR23074:SF17">
    <property type="entry name" value="FIDGETIN-LIKE PROTEIN 1"/>
    <property type="match status" value="1"/>
</dbReference>
<evidence type="ECO:0000256" key="3">
    <source>
        <dbReference type="ARBA" id="ARBA00022840"/>
    </source>
</evidence>
<evidence type="ECO:0000256" key="4">
    <source>
        <dbReference type="SAM" id="MobiDB-lite"/>
    </source>
</evidence>
<feature type="region of interest" description="Disordered" evidence="4">
    <location>
        <begin position="269"/>
        <end position="329"/>
    </location>
</feature>
<evidence type="ECO:0000256" key="2">
    <source>
        <dbReference type="ARBA" id="ARBA00022741"/>
    </source>
</evidence>
<dbReference type="SUPFAM" id="SSF52540">
    <property type="entry name" value="P-loop containing nucleoside triphosphate hydrolases"/>
    <property type="match status" value="1"/>
</dbReference>
<dbReference type="FunFam" id="1.10.8.60:FF:000022">
    <property type="entry name" value="Fidgetin like 1"/>
    <property type="match status" value="1"/>
</dbReference>
<feature type="compositionally biased region" description="Low complexity" evidence="4">
    <location>
        <begin position="312"/>
        <end position="329"/>
    </location>
</feature>
<feature type="domain" description="AAA+ ATPase" evidence="6">
    <location>
        <begin position="399"/>
        <end position="535"/>
    </location>
</feature>
<proteinExistence type="inferred from homology"/>
<accession>A0A1I8IST7</accession>
<dbReference type="InterPro" id="IPR041569">
    <property type="entry name" value="AAA_lid_3"/>
</dbReference>
<name>A0A1I8IST7_9PLAT</name>
<feature type="compositionally biased region" description="Polar residues" evidence="4">
    <location>
        <begin position="757"/>
        <end position="767"/>
    </location>
</feature>
<dbReference type="AlphaFoldDB" id="A0A1I8IST7"/>
<keyword evidence="5" id="KW-0732">Signal</keyword>
<dbReference type="GO" id="GO:0008568">
    <property type="term" value="F:microtubule severing ATPase activity"/>
    <property type="evidence" value="ECO:0007669"/>
    <property type="project" value="TreeGrafter"/>
</dbReference>
<dbReference type="InterPro" id="IPR050304">
    <property type="entry name" value="MT-severing_AAA_ATPase"/>
</dbReference>
<sequence length="875" mass="94564">DAGCARLLAVEILLISARLQPLPFVSYYAAISKNSVRLIYWKLPARKLLKGIFPRGFSSPPTPAPPPAADRVGSFRLNSSEGKFCSYKYRVSPGSRRQTRDFWVAQIKRAIQQSKKEKSLIDFEEDSAEAGAAAAAPSGVAAKRAAAGNLNNNRSESSLHSQPAEPRQQQLRQVQAVHCLDAELLRCPRGNPELRARLLRCRAFALADSPSGDLALNCPLAGAALDAYAAEVDSLQPGSLNNFADAALKLAAGCQNRAAEWQRQLQIDAAKTGGGGGGGPAKRSLGPSRRTPTSGFVPPFSRSKAASPPPQEQQQQRPPQPAAAEPELSEAAALVQEDERLRGLDVKLVETILREVMDSAPSIGWDDIAGLEFAKATIKEIIVFPMLRPDIFTTGIRGPPKGLLLFGPPGTGKSLIGRCIASVSGATFFNISASSLTSKWVGEGEKLVRALFAVARCRAPSVVFIDEVDSLLSARSESEHESSRRMKTEFLVQLDGIGTEAEERLLVIGATNRPQELDDAARRRFVKRLYIRAARGRRPPADRRTDSHSLAEADIEHIVTATDGYSGADVANLVREAALGPVRSIPLDRIRSISVSAVRPIGPQDFEEALTQARASVLPSDLVHYANWNQSYGSYRRMCSNLASSTNKVAASLSSPTLSISPVHFSEDRSARWPRPGPARDNLARVPGKNQSGLARPGQGSRAHLALNKLERQRLRHWPGRDGQWRRRWPGLKTLGAALQAAPRRAARGTRARPMQSKPNGPLQTHRSGGHGRSTGAEYAALTAVSRQSLLSNVRGMGAVRRAPSDNFSVGSSANANRCNLTLREMRKQRRRDMKERFGAGAPWRRRAVGGAGCAGGGACASSGARYSRRYLGSR</sequence>
<dbReference type="InterPro" id="IPR003593">
    <property type="entry name" value="AAA+_ATPase"/>
</dbReference>
<evidence type="ECO:0000259" key="6">
    <source>
        <dbReference type="SMART" id="SM00382"/>
    </source>
</evidence>
<keyword evidence="3" id="KW-0067">ATP-binding</keyword>
<feature type="region of interest" description="Disordered" evidence="4">
    <location>
        <begin position="739"/>
        <end position="774"/>
    </location>
</feature>
<dbReference type="Proteomes" id="UP000095280">
    <property type="component" value="Unplaced"/>
</dbReference>
<dbReference type="Gene3D" id="3.40.50.300">
    <property type="entry name" value="P-loop containing nucleotide triphosphate hydrolases"/>
    <property type="match status" value="1"/>
</dbReference>
<evidence type="ECO:0000256" key="1">
    <source>
        <dbReference type="ARBA" id="ARBA00006914"/>
    </source>
</evidence>
<evidence type="ECO:0000313" key="7">
    <source>
        <dbReference type="Proteomes" id="UP000095280"/>
    </source>
</evidence>